<comment type="caution">
    <text evidence="1">The sequence shown here is derived from an EMBL/GenBank/DDBJ whole genome shotgun (WGS) entry which is preliminary data.</text>
</comment>
<dbReference type="InterPro" id="IPR010843">
    <property type="entry name" value="Uncharacterised_AroM"/>
</dbReference>
<keyword evidence="2" id="KW-1185">Reference proteome</keyword>
<dbReference type="Proteomes" id="UP001597277">
    <property type="component" value="Unassembled WGS sequence"/>
</dbReference>
<reference evidence="2" key="1">
    <citation type="journal article" date="2019" name="Int. J. Syst. Evol. Microbiol.">
        <title>The Global Catalogue of Microorganisms (GCM) 10K type strain sequencing project: providing services to taxonomists for standard genome sequencing and annotation.</title>
        <authorList>
            <consortium name="The Broad Institute Genomics Platform"/>
            <consortium name="The Broad Institute Genome Sequencing Center for Infectious Disease"/>
            <person name="Wu L."/>
            <person name="Ma J."/>
        </authorList>
    </citation>
    <scope>NUCLEOTIDE SEQUENCE [LARGE SCALE GENOMIC DNA]</scope>
    <source>
        <strain evidence="2">JCM 17130</strain>
    </source>
</reference>
<gene>
    <name evidence="1" type="ORF">ACFSE6_11450</name>
</gene>
<protein>
    <submittedName>
        <fullName evidence="1">AroM family protein</fullName>
    </submittedName>
</protein>
<name>A0ABW4L4R4_9MICO</name>
<dbReference type="Pfam" id="PF07302">
    <property type="entry name" value="AroM"/>
    <property type="match status" value="1"/>
</dbReference>
<accession>A0ABW4L4R4</accession>
<evidence type="ECO:0000313" key="2">
    <source>
        <dbReference type="Proteomes" id="UP001597277"/>
    </source>
</evidence>
<evidence type="ECO:0000313" key="1">
    <source>
        <dbReference type="EMBL" id="MFD1718455.1"/>
    </source>
</evidence>
<dbReference type="RefSeq" id="WP_388006774.1">
    <property type="nucleotide sequence ID" value="NZ_JBHUEE010000005.1"/>
</dbReference>
<sequence length="226" mass="24097">MKLAVVTIGQSPRVDLTPEIRDLIPPGTELVEYGALDELDHDEIARLRPRPGEHALTSRLRDGSSAVFGHDHAVGLVETAVARAESDGADVSFIVCTGAFPHVAHTRPLFLAERLAHDGVRALLSGFRERRLGVLSPLPEQAADAYDHWETSIGLRPSAVTSASPYTDTLEAIAAAAATLAPACDLLVMDCIGYDRRMCAAAQDAAGNTRVVTARDVAARLIVTML</sequence>
<organism evidence="1 2">
    <name type="scientific">Georgenia deserti</name>
    <dbReference type="NCBI Taxonomy" id="2093781"/>
    <lineage>
        <taxon>Bacteria</taxon>
        <taxon>Bacillati</taxon>
        <taxon>Actinomycetota</taxon>
        <taxon>Actinomycetes</taxon>
        <taxon>Micrococcales</taxon>
        <taxon>Bogoriellaceae</taxon>
        <taxon>Georgenia</taxon>
    </lineage>
</organism>
<dbReference type="EMBL" id="JBHUEE010000005">
    <property type="protein sequence ID" value="MFD1718455.1"/>
    <property type="molecule type" value="Genomic_DNA"/>
</dbReference>
<proteinExistence type="predicted"/>